<evidence type="ECO:0000313" key="1">
    <source>
        <dbReference type="EMBL" id="KAG0454293.1"/>
    </source>
</evidence>
<dbReference type="AlphaFoldDB" id="A0A835PN27"/>
<dbReference type="EMBL" id="JADCNM010000014">
    <property type="protein sequence ID" value="KAG0454293.1"/>
    <property type="molecule type" value="Genomic_DNA"/>
</dbReference>
<sequence>MSLLTIAGRLSAILAEGNEQPRDSVSRRQQWSLREVGETHAGTAGKGGGASLWETMGAALKK</sequence>
<organism evidence="1 2">
    <name type="scientific">Vanilla planifolia</name>
    <name type="common">Vanilla</name>
    <dbReference type="NCBI Taxonomy" id="51239"/>
    <lineage>
        <taxon>Eukaryota</taxon>
        <taxon>Viridiplantae</taxon>
        <taxon>Streptophyta</taxon>
        <taxon>Embryophyta</taxon>
        <taxon>Tracheophyta</taxon>
        <taxon>Spermatophyta</taxon>
        <taxon>Magnoliopsida</taxon>
        <taxon>Liliopsida</taxon>
        <taxon>Asparagales</taxon>
        <taxon>Orchidaceae</taxon>
        <taxon>Vanilloideae</taxon>
        <taxon>Vanilleae</taxon>
        <taxon>Vanilla</taxon>
    </lineage>
</organism>
<reference evidence="1 2" key="1">
    <citation type="journal article" date="2020" name="Nat. Food">
        <title>A phased Vanilla planifolia genome enables genetic improvement of flavour and production.</title>
        <authorList>
            <person name="Hasing T."/>
            <person name="Tang H."/>
            <person name="Brym M."/>
            <person name="Khazi F."/>
            <person name="Huang T."/>
            <person name="Chambers A.H."/>
        </authorList>
    </citation>
    <scope>NUCLEOTIDE SEQUENCE [LARGE SCALE GENOMIC DNA]</scope>
    <source>
        <tissue evidence="1">Leaf</tissue>
    </source>
</reference>
<proteinExistence type="predicted"/>
<protein>
    <submittedName>
        <fullName evidence="1">Uncharacterized protein</fullName>
    </submittedName>
</protein>
<accession>A0A835PN27</accession>
<dbReference type="Proteomes" id="UP000639772">
    <property type="component" value="Unassembled WGS sequence"/>
</dbReference>
<evidence type="ECO:0000313" key="2">
    <source>
        <dbReference type="Proteomes" id="UP000639772"/>
    </source>
</evidence>
<comment type="caution">
    <text evidence="1">The sequence shown here is derived from an EMBL/GenBank/DDBJ whole genome shotgun (WGS) entry which is preliminary data.</text>
</comment>
<name>A0A835PN27_VANPL</name>
<gene>
    <name evidence="1" type="ORF">HPP92_025597</name>
</gene>